<name>A0AAN8PN77_PATCE</name>
<protein>
    <submittedName>
        <fullName evidence="2">Uncharacterized protein</fullName>
    </submittedName>
</protein>
<feature type="compositionally biased region" description="Basic and acidic residues" evidence="1">
    <location>
        <begin position="1"/>
        <end position="11"/>
    </location>
</feature>
<organism evidence="2 3">
    <name type="scientific">Patella caerulea</name>
    <name type="common">Rayed Mediterranean limpet</name>
    <dbReference type="NCBI Taxonomy" id="87958"/>
    <lineage>
        <taxon>Eukaryota</taxon>
        <taxon>Metazoa</taxon>
        <taxon>Spiralia</taxon>
        <taxon>Lophotrochozoa</taxon>
        <taxon>Mollusca</taxon>
        <taxon>Gastropoda</taxon>
        <taxon>Patellogastropoda</taxon>
        <taxon>Patelloidea</taxon>
        <taxon>Patellidae</taxon>
        <taxon>Patella</taxon>
    </lineage>
</organism>
<feature type="region of interest" description="Disordered" evidence="1">
    <location>
        <begin position="1"/>
        <end position="79"/>
    </location>
</feature>
<gene>
    <name evidence="2" type="ORF">SNE40_012401</name>
</gene>
<evidence type="ECO:0000313" key="3">
    <source>
        <dbReference type="Proteomes" id="UP001347796"/>
    </source>
</evidence>
<comment type="caution">
    <text evidence="2">The sequence shown here is derived from an EMBL/GenBank/DDBJ whole genome shotgun (WGS) entry which is preliminary data.</text>
</comment>
<feature type="compositionally biased region" description="Basic and acidic residues" evidence="1">
    <location>
        <begin position="56"/>
        <end position="66"/>
    </location>
</feature>
<dbReference type="AlphaFoldDB" id="A0AAN8PN77"/>
<evidence type="ECO:0000256" key="1">
    <source>
        <dbReference type="SAM" id="MobiDB-lite"/>
    </source>
</evidence>
<evidence type="ECO:0000313" key="2">
    <source>
        <dbReference type="EMBL" id="KAK6180209.1"/>
    </source>
</evidence>
<reference evidence="2 3" key="1">
    <citation type="submission" date="2024-01" db="EMBL/GenBank/DDBJ databases">
        <title>The genome of the rayed Mediterranean limpet Patella caerulea (Linnaeus, 1758).</title>
        <authorList>
            <person name="Anh-Thu Weber A."/>
            <person name="Halstead-Nussloch G."/>
        </authorList>
    </citation>
    <scope>NUCLEOTIDE SEQUENCE [LARGE SCALE GENOMIC DNA]</scope>
    <source>
        <strain evidence="2">AATW-2023a</strain>
        <tissue evidence="2">Whole specimen</tissue>
    </source>
</reference>
<accession>A0AAN8PN77</accession>
<sequence>MKKFSSKEPSRSETGTVMSDKEDKMSTLTELSKTANDNMATGELTQPSPKGISPEKNSKRLSDGSKRKQTPKAGNSDLEMKNLLVQILTNQNEMNEKVQIMWNSAFEKVRRGTTMPVAWFLIMKCQGKIMLMKMTWKPQTQRNSKKLKET</sequence>
<keyword evidence="3" id="KW-1185">Reference proteome</keyword>
<dbReference type="Proteomes" id="UP001347796">
    <property type="component" value="Unassembled WGS sequence"/>
</dbReference>
<dbReference type="EMBL" id="JAZGQO010000008">
    <property type="protein sequence ID" value="KAK6180209.1"/>
    <property type="molecule type" value="Genomic_DNA"/>
</dbReference>
<feature type="compositionally biased region" description="Polar residues" evidence="1">
    <location>
        <begin position="26"/>
        <end position="48"/>
    </location>
</feature>
<proteinExistence type="predicted"/>